<dbReference type="HAMAP" id="MF_00375">
    <property type="entry name" value="HemL_aminotrans_3"/>
    <property type="match status" value="1"/>
</dbReference>
<evidence type="ECO:0000256" key="5">
    <source>
        <dbReference type="ARBA" id="ARBA00023235"/>
    </source>
</evidence>
<evidence type="ECO:0000256" key="2">
    <source>
        <dbReference type="ARBA" id="ARBA00004819"/>
    </source>
</evidence>
<accession>A0A1H6AI38</accession>
<gene>
    <name evidence="7" type="primary">hemL</name>
    <name evidence="8" type="ORF">SAMN05421819_3151</name>
</gene>
<protein>
    <recommendedName>
        <fullName evidence="7">Glutamate-1-semialdehyde 2,1-aminomutase</fullName>
        <shortName evidence="7">GSA</shortName>
        <ecNumber evidence="7">5.4.3.8</ecNumber>
    </recommendedName>
    <alternativeName>
        <fullName evidence="7">Glutamate-1-semialdehyde aminotransferase</fullName>
        <shortName evidence="7">GSA-AT</shortName>
    </alternativeName>
</protein>
<dbReference type="GO" id="GO:0006782">
    <property type="term" value="P:protoporphyrinogen IX biosynthetic process"/>
    <property type="evidence" value="ECO:0007669"/>
    <property type="project" value="UniProtKB-UniRule"/>
</dbReference>
<dbReference type="InterPro" id="IPR015422">
    <property type="entry name" value="PyrdxlP-dep_Trfase_small"/>
</dbReference>
<keyword evidence="9" id="KW-1185">Reference proteome</keyword>
<evidence type="ECO:0000256" key="1">
    <source>
        <dbReference type="ARBA" id="ARBA00001933"/>
    </source>
</evidence>
<keyword evidence="4 7" id="KW-0663">Pyridoxal phosphate</keyword>
<dbReference type="Gene3D" id="3.90.1150.10">
    <property type="entry name" value="Aspartate Aminotransferase, domain 1"/>
    <property type="match status" value="1"/>
</dbReference>
<dbReference type="InterPro" id="IPR015424">
    <property type="entry name" value="PyrdxlP-dep_Trfase"/>
</dbReference>
<evidence type="ECO:0000313" key="9">
    <source>
        <dbReference type="Proteomes" id="UP000236728"/>
    </source>
</evidence>
<dbReference type="InterPro" id="IPR049704">
    <property type="entry name" value="Aminotrans_3_PPA_site"/>
</dbReference>
<comment type="pathway">
    <text evidence="2">Porphyrin-containing compound metabolism; protoporphyrin-IX biosynthesis; 5-aminolevulinate from L-glutamyl-tRNA(Glu): step 2/2.</text>
</comment>
<dbReference type="EMBL" id="FNVA01000005">
    <property type="protein sequence ID" value="SEG47824.1"/>
    <property type="molecule type" value="Genomic_DNA"/>
</dbReference>
<comment type="similarity">
    <text evidence="3 7">Belongs to the class-III pyridoxal-phosphate-dependent aminotransferase family. HemL subfamily.</text>
</comment>
<evidence type="ECO:0000313" key="8">
    <source>
        <dbReference type="EMBL" id="SEG47824.1"/>
    </source>
</evidence>
<dbReference type="Proteomes" id="UP000236728">
    <property type="component" value="Unassembled WGS sequence"/>
</dbReference>
<comment type="subcellular location">
    <subcellularLocation>
        <location evidence="7">Cytoplasm</location>
    </subcellularLocation>
</comment>
<comment type="cofactor">
    <cofactor evidence="1 7">
        <name>pyridoxal 5'-phosphate</name>
        <dbReference type="ChEBI" id="CHEBI:597326"/>
    </cofactor>
</comment>
<evidence type="ECO:0000256" key="4">
    <source>
        <dbReference type="ARBA" id="ARBA00022898"/>
    </source>
</evidence>
<name>A0A1H6AI38_9BACT</name>
<dbReference type="FunFam" id="3.40.640.10:FF:000021">
    <property type="entry name" value="Glutamate-1-semialdehyde 2,1-aminomutase"/>
    <property type="match status" value="1"/>
</dbReference>
<evidence type="ECO:0000256" key="3">
    <source>
        <dbReference type="ARBA" id="ARBA00008981"/>
    </source>
</evidence>
<dbReference type="NCBIfam" id="TIGR00713">
    <property type="entry name" value="hemL"/>
    <property type="match status" value="1"/>
</dbReference>
<dbReference type="GO" id="GO:0005737">
    <property type="term" value="C:cytoplasm"/>
    <property type="evidence" value="ECO:0007669"/>
    <property type="project" value="UniProtKB-SubCell"/>
</dbReference>
<comment type="catalytic activity">
    <reaction evidence="7">
        <text>(S)-4-amino-5-oxopentanoate = 5-aminolevulinate</text>
        <dbReference type="Rhea" id="RHEA:14265"/>
        <dbReference type="ChEBI" id="CHEBI:57501"/>
        <dbReference type="ChEBI" id="CHEBI:356416"/>
        <dbReference type="EC" id="5.4.3.8"/>
    </reaction>
</comment>
<dbReference type="InterPro" id="IPR015421">
    <property type="entry name" value="PyrdxlP-dep_Trfase_major"/>
</dbReference>
<feature type="modified residue" description="N6-(pyridoxal phosphate)lysine" evidence="7">
    <location>
        <position position="276"/>
    </location>
</feature>
<evidence type="ECO:0000256" key="6">
    <source>
        <dbReference type="ARBA" id="ARBA00023244"/>
    </source>
</evidence>
<dbReference type="SUPFAM" id="SSF53383">
    <property type="entry name" value="PLP-dependent transferases"/>
    <property type="match status" value="1"/>
</dbReference>
<dbReference type="PROSITE" id="PS00600">
    <property type="entry name" value="AA_TRANSFER_CLASS_3"/>
    <property type="match status" value="1"/>
</dbReference>
<reference evidence="8 9" key="1">
    <citation type="submission" date="2016-10" db="EMBL/GenBank/DDBJ databases">
        <authorList>
            <person name="de Groot N.N."/>
        </authorList>
    </citation>
    <scope>NUCLEOTIDE SEQUENCE [LARGE SCALE GENOMIC DNA]</scope>
    <source>
        <strain evidence="8 9">DSM 22489</strain>
    </source>
</reference>
<keyword evidence="5 7" id="KW-0413">Isomerase</keyword>
<sequence length="440" mass="46078">MGKMNERVRSAALEVKAQRWLPGGVDSPVRAFRAVGGHPPFVERGEGAYLVDADQNRYVDLFGSWGPMLFGHAWPPVVEAICDAAGRSPSFGASTAAEAELAELVNACYPSMESMRFVSSGTEACMSAIRVARGFTGRPFVIKFEGCYHGHADALLVKAGSGVATFGIPGSAGVPDETAMHTLALPYNDLAAVEAAFESHPSLIACVIVEPVVGNAGTILPAEGYLAGLREITRKHGALLIFDEVMTGFRLSSGGAQGRFGMDRGEAAPDLTTLGKIVGGGLPVGAFGGRLDVMNMLAPLGPVYQAGTLSGNPLAMAAGKAMLTEILAHRDTIYPQLEAATAKIADGVARLAAEQGIALTTNRIGSMFTWFFTPEKVTDFASASTSDTAAFGRFHRAMLDAGVWLPPSQYEAAFVSTAIGDAEIHAVLEAAKEALKAVTR</sequence>
<evidence type="ECO:0000256" key="7">
    <source>
        <dbReference type="HAMAP-Rule" id="MF_00375"/>
    </source>
</evidence>
<dbReference type="AlphaFoldDB" id="A0A1H6AI38"/>
<dbReference type="PANTHER" id="PTHR43713">
    <property type="entry name" value="GLUTAMATE-1-SEMIALDEHYDE 2,1-AMINOMUTASE"/>
    <property type="match status" value="1"/>
</dbReference>
<dbReference type="Gene3D" id="3.40.640.10">
    <property type="entry name" value="Type I PLP-dependent aspartate aminotransferase-like (Major domain)"/>
    <property type="match status" value="1"/>
</dbReference>
<dbReference type="GO" id="GO:0030170">
    <property type="term" value="F:pyridoxal phosphate binding"/>
    <property type="evidence" value="ECO:0007669"/>
    <property type="project" value="InterPro"/>
</dbReference>
<dbReference type="InterPro" id="IPR005814">
    <property type="entry name" value="Aminotrans_3"/>
</dbReference>
<comment type="subunit">
    <text evidence="7">Homodimer.</text>
</comment>
<dbReference type="EC" id="5.4.3.8" evidence="7"/>
<keyword evidence="6 7" id="KW-0627">Porphyrin biosynthesis</keyword>
<dbReference type="Pfam" id="PF00202">
    <property type="entry name" value="Aminotran_3"/>
    <property type="match status" value="1"/>
</dbReference>
<dbReference type="PANTHER" id="PTHR43713:SF3">
    <property type="entry name" value="GLUTAMATE-1-SEMIALDEHYDE 2,1-AMINOMUTASE 1, CHLOROPLASTIC-RELATED"/>
    <property type="match status" value="1"/>
</dbReference>
<dbReference type="GO" id="GO:0008483">
    <property type="term" value="F:transaminase activity"/>
    <property type="evidence" value="ECO:0007669"/>
    <property type="project" value="InterPro"/>
</dbReference>
<proteinExistence type="inferred from homology"/>
<dbReference type="UniPathway" id="UPA00251">
    <property type="reaction ID" value="UER00317"/>
</dbReference>
<keyword evidence="7" id="KW-0963">Cytoplasm</keyword>
<dbReference type="CDD" id="cd00610">
    <property type="entry name" value="OAT_like"/>
    <property type="match status" value="1"/>
</dbReference>
<organism evidence="8 9">
    <name type="scientific">Bryocella elongata</name>
    <dbReference type="NCBI Taxonomy" id="863522"/>
    <lineage>
        <taxon>Bacteria</taxon>
        <taxon>Pseudomonadati</taxon>
        <taxon>Acidobacteriota</taxon>
        <taxon>Terriglobia</taxon>
        <taxon>Terriglobales</taxon>
        <taxon>Acidobacteriaceae</taxon>
        <taxon>Bryocella</taxon>
    </lineage>
</organism>
<dbReference type="InterPro" id="IPR004639">
    <property type="entry name" value="4pyrrol_synth_GluAld_NH2Trfase"/>
</dbReference>
<dbReference type="NCBIfam" id="NF000818">
    <property type="entry name" value="PRK00062.1"/>
    <property type="match status" value="1"/>
</dbReference>
<dbReference type="GO" id="GO:0042286">
    <property type="term" value="F:glutamate-1-semialdehyde 2,1-aminomutase activity"/>
    <property type="evidence" value="ECO:0007669"/>
    <property type="project" value="UniProtKB-UniRule"/>
</dbReference>